<comment type="similarity">
    <text evidence="1">Belongs to the enoyl-CoA hydratase/isomerase family.</text>
</comment>
<dbReference type="PANTHER" id="PTHR43459">
    <property type="entry name" value="ENOYL-COA HYDRATASE"/>
    <property type="match status" value="1"/>
</dbReference>
<dbReference type="InterPro" id="IPR014748">
    <property type="entry name" value="Enoyl-CoA_hydra_C"/>
</dbReference>
<dbReference type="Gene3D" id="1.10.12.10">
    <property type="entry name" value="Lyase 2-enoyl-coa Hydratase, Chain A, domain 2"/>
    <property type="match status" value="1"/>
</dbReference>
<evidence type="ECO:0000256" key="1">
    <source>
        <dbReference type="ARBA" id="ARBA00005254"/>
    </source>
</evidence>
<gene>
    <name evidence="2" type="ORF">J2W56_001012</name>
</gene>
<name>A0ABU1X9T0_9NOCA</name>
<protein>
    <submittedName>
        <fullName evidence="2">Enoyl-CoA hydratase/carnithine racemase</fullName>
    </submittedName>
</protein>
<dbReference type="InterPro" id="IPR029045">
    <property type="entry name" value="ClpP/crotonase-like_dom_sf"/>
</dbReference>
<accession>A0ABU1X9T0</accession>
<dbReference type="InterPro" id="IPR001753">
    <property type="entry name" value="Enoyl-CoA_hydra/iso"/>
</dbReference>
<dbReference type="RefSeq" id="WP_310399047.1">
    <property type="nucleotide sequence ID" value="NZ_JAVDWW010000001.1"/>
</dbReference>
<dbReference type="Pfam" id="PF00378">
    <property type="entry name" value="ECH_1"/>
    <property type="match status" value="1"/>
</dbReference>
<dbReference type="Gene3D" id="3.90.226.10">
    <property type="entry name" value="2-enoyl-CoA Hydratase, Chain A, domain 1"/>
    <property type="match status" value="1"/>
</dbReference>
<dbReference type="CDD" id="cd06558">
    <property type="entry name" value="crotonase-like"/>
    <property type="match status" value="1"/>
</dbReference>
<reference evidence="2 3" key="1">
    <citation type="submission" date="2023-07" db="EMBL/GenBank/DDBJ databases">
        <title>Sorghum-associated microbial communities from plants grown in Nebraska, USA.</title>
        <authorList>
            <person name="Schachtman D."/>
        </authorList>
    </citation>
    <scope>NUCLEOTIDE SEQUENCE [LARGE SCALE GENOMIC DNA]</scope>
    <source>
        <strain evidence="2 3">4272</strain>
    </source>
</reference>
<proteinExistence type="inferred from homology"/>
<comment type="caution">
    <text evidence="2">The sequence shown here is derived from an EMBL/GenBank/DDBJ whole genome shotgun (WGS) entry which is preliminary data.</text>
</comment>
<dbReference type="EMBL" id="JAVDWW010000001">
    <property type="protein sequence ID" value="MDR7167294.1"/>
    <property type="molecule type" value="Genomic_DNA"/>
</dbReference>
<organism evidence="2 3">
    <name type="scientific">Nocardia kruczakiae</name>
    <dbReference type="NCBI Taxonomy" id="261477"/>
    <lineage>
        <taxon>Bacteria</taxon>
        <taxon>Bacillati</taxon>
        <taxon>Actinomycetota</taxon>
        <taxon>Actinomycetes</taxon>
        <taxon>Mycobacteriales</taxon>
        <taxon>Nocardiaceae</taxon>
        <taxon>Nocardia</taxon>
    </lineage>
</organism>
<evidence type="ECO:0000313" key="2">
    <source>
        <dbReference type="EMBL" id="MDR7167294.1"/>
    </source>
</evidence>
<evidence type="ECO:0000313" key="3">
    <source>
        <dbReference type="Proteomes" id="UP001251217"/>
    </source>
</evidence>
<dbReference type="PANTHER" id="PTHR43459:SF1">
    <property type="entry name" value="EG:BACN32G11.4 PROTEIN"/>
    <property type="match status" value="1"/>
</dbReference>
<keyword evidence="3" id="KW-1185">Reference proteome</keyword>
<dbReference type="SUPFAM" id="SSF52096">
    <property type="entry name" value="ClpP/crotonase"/>
    <property type="match status" value="1"/>
</dbReference>
<sequence>MSAQLPLLLERTDKVARLTFNRPERLNALTTEMMNAAAAFVEQQSADSGVRVFVLTGAGRAFSAGADLTGHGNDDPGMLPIDAANRLTRALRAAPQPIVAAVNGAAAGVGCSFALASDLVVACESADFLLAFADIGLMPDGGATALIPALIGYARATRMAMLAERIPARVAAEWGLIGHVVADTEFDSEVELIVTRLATGPTAAYTRTKHAFNATALAQLETALEIERDGQSALFDTADLAEGVTAFKAKRRPKFVGK</sequence>
<dbReference type="Proteomes" id="UP001251217">
    <property type="component" value="Unassembled WGS sequence"/>
</dbReference>